<dbReference type="PROSITE" id="PS50883">
    <property type="entry name" value="EAL"/>
    <property type="match status" value="1"/>
</dbReference>
<dbReference type="Gene3D" id="3.30.450.20">
    <property type="entry name" value="PAS domain"/>
    <property type="match status" value="1"/>
</dbReference>
<evidence type="ECO:0000259" key="5">
    <source>
        <dbReference type="PROSITE" id="PS50887"/>
    </source>
</evidence>
<reference evidence="6 7" key="1">
    <citation type="submission" date="2018-07" db="EMBL/GenBank/DDBJ databases">
        <title>Genomic Encyclopedia of Type Strains, Phase IV (KMG-IV): sequencing the most valuable type-strain genomes for metagenomic binning, comparative biology and taxonomic classification.</title>
        <authorList>
            <person name="Goeker M."/>
        </authorList>
    </citation>
    <scope>NUCLEOTIDE SEQUENCE [LARGE SCALE GENOMIC DNA]</scope>
    <source>
        <strain evidence="6 7">DSM 26407</strain>
    </source>
</reference>
<dbReference type="PANTHER" id="PTHR44757">
    <property type="entry name" value="DIGUANYLATE CYCLASE DGCP"/>
    <property type="match status" value="1"/>
</dbReference>
<dbReference type="Pfam" id="PF00990">
    <property type="entry name" value="GGDEF"/>
    <property type="match status" value="1"/>
</dbReference>
<dbReference type="AlphaFoldDB" id="A0A369BTG1"/>
<gene>
    <name evidence="6" type="ORF">DFQ59_11336</name>
</gene>
<evidence type="ECO:0000313" key="6">
    <source>
        <dbReference type="EMBL" id="RCX24940.1"/>
    </source>
</evidence>
<evidence type="ECO:0000313" key="7">
    <source>
        <dbReference type="Proteomes" id="UP000252707"/>
    </source>
</evidence>
<protein>
    <submittedName>
        <fullName evidence="6">PAS domain S-box-containing protein/diguanylate cyclase (GGDEF)-like protein</fullName>
    </submittedName>
</protein>
<dbReference type="InterPro" id="IPR052155">
    <property type="entry name" value="Biofilm_reg_signaling"/>
</dbReference>
<dbReference type="NCBIfam" id="TIGR00254">
    <property type="entry name" value="GGDEF"/>
    <property type="match status" value="1"/>
</dbReference>
<proteinExistence type="predicted"/>
<dbReference type="Gene3D" id="3.30.70.270">
    <property type="match status" value="1"/>
</dbReference>
<dbReference type="InterPro" id="IPR035919">
    <property type="entry name" value="EAL_sf"/>
</dbReference>
<dbReference type="InterPro" id="IPR001633">
    <property type="entry name" value="EAL_dom"/>
</dbReference>
<feature type="domain" description="PAC" evidence="3">
    <location>
        <begin position="443"/>
        <end position="495"/>
    </location>
</feature>
<keyword evidence="1" id="KW-0472">Membrane</keyword>
<dbReference type="PROSITE" id="PS50887">
    <property type="entry name" value="GGDEF"/>
    <property type="match status" value="1"/>
</dbReference>
<dbReference type="PROSITE" id="PS50112">
    <property type="entry name" value="PAS"/>
    <property type="match status" value="1"/>
</dbReference>
<dbReference type="CDD" id="cd01949">
    <property type="entry name" value="GGDEF"/>
    <property type="match status" value="1"/>
</dbReference>
<dbReference type="SUPFAM" id="SSF141868">
    <property type="entry name" value="EAL domain-like"/>
    <property type="match status" value="1"/>
</dbReference>
<dbReference type="SMART" id="SM00052">
    <property type="entry name" value="EAL"/>
    <property type="match status" value="1"/>
</dbReference>
<dbReference type="SUPFAM" id="SSF55785">
    <property type="entry name" value="PYP-like sensor domain (PAS domain)"/>
    <property type="match status" value="1"/>
</dbReference>
<dbReference type="SMART" id="SM00267">
    <property type="entry name" value="GGDEF"/>
    <property type="match status" value="1"/>
</dbReference>
<evidence type="ECO:0000259" key="3">
    <source>
        <dbReference type="PROSITE" id="PS50113"/>
    </source>
</evidence>
<dbReference type="InterPro" id="IPR013656">
    <property type="entry name" value="PAS_4"/>
</dbReference>
<dbReference type="EMBL" id="QPJY01000013">
    <property type="protein sequence ID" value="RCX24940.1"/>
    <property type="molecule type" value="Genomic_DNA"/>
</dbReference>
<keyword evidence="1" id="KW-1133">Transmembrane helix</keyword>
<evidence type="ECO:0000259" key="2">
    <source>
        <dbReference type="PROSITE" id="PS50112"/>
    </source>
</evidence>
<keyword evidence="7" id="KW-1185">Reference proteome</keyword>
<feature type="transmembrane region" description="Helical" evidence="1">
    <location>
        <begin position="18"/>
        <end position="36"/>
    </location>
</feature>
<dbReference type="InterPro" id="IPR035965">
    <property type="entry name" value="PAS-like_dom_sf"/>
</dbReference>
<dbReference type="InterPro" id="IPR043128">
    <property type="entry name" value="Rev_trsase/Diguanyl_cyclase"/>
</dbReference>
<evidence type="ECO:0000259" key="4">
    <source>
        <dbReference type="PROSITE" id="PS50883"/>
    </source>
</evidence>
<dbReference type="Pfam" id="PF00563">
    <property type="entry name" value="EAL"/>
    <property type="match status" value="1"/>
</dbReference>
<accession>A0A369BTG1</accession>
<dbReference type="CDD" id="cd00130">
    <property type="entry name" value="PAS"/>
    <property type="match status" value="1"/>
</dbReference>
<dbReference type="PROSITE" id="PS50113">
    <property type="entry name" value="PAC"/>
    <property type="match status" value="1"/>
</dbReference>
<dbReference type="RefSeq" id="WP_114281003.1">
    <property type="nucleotide sequence ID" value="NZ_QPJY01000013.1"/>
</dbReference>
<dbReference type="InterPro" id="IPR029787">
    <property type="entry name" value="Nucleotide_cyclase"/>
</dbReference>
<dbReference type="NCBIfam" id="TIGR00229">
    <property type="entry name" value="sensory_box"/>
    <property type="match status" value="1"/>
</dbReference>
<dbReference type="PANTHER" id="PTHR44757:SF4">
    <property type="entry name" value="DIGUANYLATE CYCLASE DGCE-RELATED"/>
    <property type="match status" value="1"/>
</dbReference>
<dbReference type="InterPro" id="IPR000160">
    <property type="entry name" value="GGDEF_dom"/>
</dbReference>
<dbReference type="Gene3D" id="3.20.20.450">
    <property type="entry name" value="EAL domain"/>
    <property type="match status" value="1"/>
</dbReference>
<dbReference type="Pfam" id="PF08448">
    <property type="entry name" value="PAS_4"/>
    <property type="match status" value="1"/>
</dbReference>
<comment type="caution">
    <text evidence="6">The sequence shown here is derived from an EMBL/GenBank/DDBJ whole genome shotgun (WGS) entry which is preliminary data.</text>
</comment>
<organism evidence="6 7">
    <name type="scientific">Thioalbus denitrificans</name>
    <dbReference type="NCBI Taxonomy" id="547122"/>
    <lineage>
        <taxon>Bacteria</taxon>
        <taxon>Pseudomonadati</taxon>
        <taxon>Pseudomonadota</taxon>
        <taxon>Gammaproteobacteria</taxon>
        <taxon>Chromatiales</taxon>
        <taxon>Ectothiorhodospiraceae</taxon>
        <taxon>Thioalbus</taxon>
    </lineage>
</organism>
<keyword evidence="1" id="KW-0812">Transmembrane</keyword>
<name>A0A369BTG1_9GAMM</name>
<dbReference type="InterPro" id="IPR000014">
    <property type="entry name" value="PAS"/>
</dbReference>
<dbReference type="InterPro" id="IPR000700">
    <property type="entry name" value="PAS-assoc_C"/>
</dbReference>
<dbReference type="OrthoDB" id="9787514at2"/>
<dbReference type="Proteomes" id="UP000252707">
    <property type="component" value="Unassembled WGS sequence"/>
</dbReference>
<feature type="domain" description="EAL" evidence="4">
    <location>
        <begin position="673"/>
        <end position="931"/>
    </location>
</feature>
<feature type="domain" description="GGDEF" evidence="5">
    <location>
        <begin position="527"/>
        <end position="662"/>
    </location>
</feature>
<evidence type="ECO:0000256" key="1">
    <source>
        <dbReference type="SAM" id="Phobius"/>
    </source>
</evidence>
<feature type="domain" description="PAS" evidence="2">
    <location>
        <begin position="365"/>
        <end position="438"/>
    </location>
</feature>
<sequence>MGQGDEPGRHGGRNELKIVQGVTLLLALVVTVYATLGTWETYRLNAALHRAEIGTNILYAVLQTGPSFALERGWTSVYMGRPLEKRTTALEHLERLRQAADLRWQCLLTGLDRTAGPLLRSAPVRTAYTRLVEARMGLDLMRKRADKALASDGPTLGLDEVFLPISNFNAALWELAQAIYTSTDGGRLLELRDYRLSSLAWRLAEFTGQSRAIVGYFLSAEMPLDNHAHDRLQGTFALAEEALDELTGLEHAGLTETAISRNMQQIGLMMGRGFSSRLEAILGTPPDTVPDGDAETWMSTATTAVNAVVGLSDTLIAATRERSVHTLGGSDRIFIFNGLLLLAVGLLTPLSLVRSRRSATLLFERKELAEVTLRSIGDGVITTDAEMRIEHLNPIAEQLTGWSAREARGQPLDQVFRILNRYTREALPTPVQRCLASRKIVGLSSDTLLLRRDGTEVIIQDSAAPIRDNRGRIVGAVMVFYDVLHPWTGEHLLSYHATHDPVTALANRWEFERHLLQAVGETQDGDAQHALCYLDVDQFKVVNDTCGHAEGDDLLRRLSSHLKGGLPPGAFLARLGGDEFGLLLRDCPLEEAVKTADGLREAAILFRFPCAHGQGVHRVSLSIGVVPVTRDSPSPAELLSQADAACYAAKDKGRNRVQVFVPGDREMSVLHGEMRWVTLLQEALEHDRLELHCQEIRPLAAGRPGYCEVLVRMQGEAPGQQPIPPGHFIPAAERYNLMPGLDRWVIEHTFRVLADPRLRALAPNQPLCSINLSGDSLRRHEMIDFIIDRLRHHAIPGDRVCFEITETSAIGSLEQAVTFIESLRAQGCHFALDDFGTGLSSFTYLKRLPVDCVKIDGSFIRDLQRDPTDQAMVRAIHVVAQAMGKYTVAEWVEDAGTLEMLRGIGIDFVQGFHVDKPKPIAGYLDSLEHGAPEGG</sequence>
<dbReference type="SMART" id="SM00091">
    <property type="entry name" value="PAS"/>
    <property type="match status" value="1"/>
</dbReference>
<dbReference type="CDD" id="cd01948">
    <property type="entry name" value="EAL"/>
    <property type="match status" value="1"/>
</dbReference>
<dbReference type="SUPFAM" id="SSF55073">
    <property type="entry name" value="Nucleotide cyclase"/>
    <property type="match status" value="1"/>
</dbReference>